<dbReference type="InterPro" id="IPR027469">
    <property type="entry name" value="Cation_efflux_TMD_sf"/>
</dbReference>
<dbReference type="InterPro" id="IPR058533">
    <property type="entry name" value="Cation_efflux_TM"/>
</dbReference>
<keyword evidence="4" id="KW-1133">Transmembrane helix</keyword>
<dbReference type="InterPro" id="IPR050291">
    <property type="entry name" value="CDF_Transporter"/>
</dbReference>
<accession>A0AB34IIX2</accession>
<dbReference type="InterPro" id="IPR002524">
    <property type="entry name" value="Cation_efflux"/>
</dbReference>
<organism evidence="7 8">
    <name type="scientific">Prymnesium parvum</name>
    <name type="common">Toxic golden alga</name>
    <dbReference type="NCBI Taxonomy" id="97485"/>
    <lineage>
        <taxon>Eukaryota</taxon>
        <taxon>Haptista</taxon>
        <taxon>Haptophyta</taxon>
        <taxon>Prymnesiophyceae</taxon>
        <taxon>Prymnesiales</taxon>
        <taxon>Prymnesiaceae</taxon>
        <taxon>Prymnesium</taxon>
    </lineage>
</organism>
<comment type="subcellular location">
    <subcellularLocation>
        <location evidence="1">Membrane</location>
        <topology evidence="1">Multi-pass membrane protein</topology>
    </subcellularLocation>
</comment>
<comment type="caution">
    <text evidence="7">The sequence shown here is derived from an EMBL/GenBank/DDBJ whole genome shotgun (WGS) entry which is preliminary data.</text>
</comment>
<keyword evidence="2" id="KW-0813">Transport</keyword>
<dbReference type="Proteomes" id="UP001515480">
    <property type="component" value="Unassembled WGS sequence"/>
</dbReference>
<keyword evidence="8" id="KW-1185">Reference proteome</keyword>
<evidence type="ECO:0000259" key="6">
    <source>
        <dbReference type="Pfam" id="PF01545"/>
    </source>
</evidence>
<proteinExistence type="predicted"/>
<sequence length="402" mass="43769">MKRGEGSPGGAGLETLAERLLDFAPADELHEASFGASRRGDIEVHAPLRPPVATASGRASRLSASLGATSHERDELSQRAHVISFVANLALLAVKVFVYALSSSMAVLASLVDSAVDLAAQGMLMVANRLTSNEHDDRVTYPAGRSRLEPVGVVACALLMAMASAQVIRDAVNELLNARFGVIPTVELRPSDAWLLCATVVVKLALYVWCKMVYGQTHNVTIDAVATDNLNDVMSNATAVVAALLTQVSTSLWVSDPVGAIIISVYIIVSWTRTGMEQLEMIIGKSADPAFLDVVREMAETHDPGASLDVVRAYHFGPKFLVELEIVMPEETPLRESHDVGILLQHKIERLEEVDRCFVHVDYQFRDVDDHDPKTPIGYKTFEQRSLPPIAARLEMENPPQQ</sequence>
<evidence type="ECO:0000256" key="4">
    <source>
        <dbReference type="ARBA" id="ARBA00022989"/>
    </source>
</evidence>
<evidence type="ECO:0000256" key="1">
    <source>
        <dbReference type="ARBA" id="ARBA00004141"/>
    </source>
</evidence>
<dbReference type="PANTHER" id="PTHR43840">
    <property type="entry name" value="MITOCHONDRIAL METAL TRANSPORTER 1-RELATED"/>
    <property type="match status" value="1"/>
</dbReference>
<evidence type="ECO:0000313" key="8">
    <source>
        <dbReference type="Proteomes" id="UP001515480"/>
    </source>
</evidence>
<evidence type="ECO:0000313" key="7">
    <source>
        <dbReference type="EMBL" id="KAL1499492.1"/>
    </source>
</evidence>
<dbReference type="Pfam" id="PF01545">
    <property type="entry name" value="Cation_efflux"/>
    <property type="match status" value="1"/>
</dbReference>
<evidence type="ECO:0000256" key="2">
    <source>
        <dbReference type="ARBA" id="ARBA00022448"/>
    </source>
</evidence>
<dbReference type="SUPFAM" id="SSF160240">
    <property type="entry name" value="Cation efflux protein cytoplasmic domain-like"/>
    <property type="match status" value="1"/>
</dbReference>
<gene>
    <name evidence="7" type="ORF">AB1Y20_011695</name>
</gene>
<dbReference type="SUPFAM" id="SSF161111">
    <property type="entry name" value="Cation efflux protein transmembrane domain-like"/>
    <property type="match status" value="1"/>
</dbReference>
<dbReference type="AlphaFoldDB" id="A0AB34IIX2"/>
<dbReference type="Gene3D" id="1.20.1510.10">
    <property type="entry name" value="Cation efflux protein transmembrane domain"/>
    <property type="match status" value="1"/>
</dbReference>
<dbReference type="GO" id="GO:0016020">
    <property type="term" value="C:membrane"/>
    <property type="evidence" value="ECO:0007669"/>
    <property type="project" value="UniProtKB-SubCell"/>
</dbReference>
<dbReference type="GO" id="GO:0008324">
    <property type="term" value="F:monoatomic cation transmembrane transporter activity"/>
    <property type="evidence" value="ECO:0007669"/>
    <property type="project" value="InterPro"/>
</dbReference>
<feature type="domain" description="Cation efflux protein transmembrane" evidence="6">
    <location>
        <begin position="82"/>
        <end position="282"/>
    </location>
</feature>
<dbReference type="EMBL" id="JBGBPQ010000025">
    <property type="protein sequence ID" value="KAL1499492.1"/>
    <property type="molecule type" value="Genomic_DNA"/>
</dbReference>
<reference evidence="7 8" key="1">
    <citation type="journal article" date="2024" name="Science">
        <title>Giant polyketide synthase enzymes in the biosynthesis of giant marine polyether toxins.</title>
        <authorList>
            <person name="Fallon T.R."/>
            <person name="Shende V.V."/>
            <person name="Wierzbicki I.H."/>
            <person name="Pendleton A.L."/>
            <person name="Watervoot N.F."/>
            <person name="Auber R.P."/>
            <person name="Gonzalez D.J."/>
            <person name="Wisecaver J.H."/>
            <person name="Moore B.S."/>
        </authorList>
    </citation>
    <scope>NUCLEOTIDE SEQUENCE [LARGE SCALE GENOMIC DNA]</scope>
    <source>
        <strain evidence="7 8">12B1</strain>
    </source>
</reference>
<keyword evidence="5" id="KW-0472">Membrane</keyword>
<keyword evidence="3" id="KW-0812">Transmembrane</keyword>
<protein>
    <recommendedName>
        <fullName evidence="6">Cation efflux protein transmembrane domain-containing protein</fullName>
    </recommendedName>
</protein>
<dbReference type="PANTHER" id="PTHR43840:SF52">
    <property type="entry name" value="CATION EFFLUX FAMILY PROTEIN"/>
    <property type="match status" value="1"/>
</dbReference>
<name>A0AB34IIX2_PRYPA</name>
<dbReference type="NCBIfam" id="TIGR01297">
    <property type="entry name" value="CDF"/>
    <property type="match status" value="1"/>
</dbReference>
<evidence type="ECO:0000256" key="3">
    <source>
        <dbReference type="ARBA" id="ARBA00022692"/>
    </source>
</evidence>
<dbReference type="InterPro" id="IPR036837">
    <property type="entry name" value="Cation_efflux_CTD_sf"/>
</dbReference>
<evidence type="ECO:0000256" key="5">
    <source>
        <dbReference type="ARBA" id="ARBA00023136"/>
    </source>
</evidence>
<dbReference type="Gene3D" id="3.30.70.1350">
    <property type="entry name" value="Cation efflux protein, cytoplasmic domain"/>
    <property type="match status" value="1"/>
</dbReference>